<keyword evidence="2" id="KW-1185">Reference proteome</keyword>
<organism evidence="1 2">
    <name type="scientific">Ixodes persulcatus</name>
    <name type="common">Taiga tick</name>
    <dbReference type="NCBI Taxonomy" id="34615"/>
    <lineage>
        <taxon>Eukaryota</taxon>
        <taxon>Metazoa</taxon>
        <taxon>Ecdysozoa</taxon>
        <taxon>Arthropoda</taxon>
        <taxon>Chelicerata</taxon>
        <taxon>Arachnida</taxon>
        <taxon>Acari</taxon>
        <taxon>Parasitiformes</taxon>
        <taxon>Ixodida</taxon>
        <taxon>Ixodoidea</taxon>
        <taxon>Ixodidae</taxon>
        <taxon>Ixodinae</taxon>
        <taxon>Ixodes</taxon>
    </lineage>
</organism>
<evidence type="ECO:0000313" key="1">
    <source>
        <dbReference type="EMBL" id="KAG0425594.1"/>
    </source>
</evidence>
<comment type="caution">
    <text evidence="1">The sequence shown here is derived from an EMBL/GenBank/DDBJ whole genome shotgun (WGS) entry which is preliminary data.</text>
</comment>
<dbReference type="EMBL" id="JABSTQ010009818">
    <property type="protein sequence ID" value="KAG0425594.1"/>
    <property type="molecule type" value="Genomic_DNA"/>
</dbReference>
<accession>A0AC60PWX7</accession>
<evidence type="ECO:0000313" key="2">
    <source>
        <dbReference type="Proteomes" id="UP000805193"/>
    </source>
</evidence>
<proteinExistence type="predicted"/>
<dbReference type="Proteomes" id="UP000805193">
    <property type="component" value="Unassembled WGS sequence"/>
</dbReference>
<sequence length="72" mass="7929">MVLVMLLTEAPSTTWSWPARNNYQDAARLQNRLNSWETAIRASDAEDQRQLVILADEASKANGTPDIGTTPG</sequence>
<reference evidence="1 2" key="1">
    <citation type="journal article" date="2020" name="Cell">
        <title>Large-Scale Comparative Analyses of Tick Genomes Elucidate Their Genetic Diversity and Vector Capacities.</title>
        <authorList>
            <consortium name="Tick Genome and Microbiome Consortium (TIGMIC)"/>
            <person name="Jia N."/>
            <person name="Wang J."/>
            <person name="Shi W."/>
            <person name="Du L."/>
            <person name="Sun Y."/>
            <person name="Zhan W."/>
            <person name="Jiang J.F."/>
            <person name="Wang Q."/>
            <person name="Zhang B."/>
            <person name="Ji P."/>
            <person name="Bell-Sakyi L."/>
            <person name="Cui X.M."/>
            <person name="Yuan T.T."/>
            <person name="Jiang B.G."/>
            <person name="Yang W.F."/>
            <person name="Lam T.T."/>
            <person name="Chang Q.C."/>
            <person name="Ding S.J."/>
            <person name="Wang X.J."/>
            <person name="Zhu J.G."/>
            <person name="Ruan X.D."/>
            <person name="Zhao L."/>
            <person name="Wei J.T."/>
            <person name="Ye R.Z."/>
            <person name="Que T.C."/>
            <person name="Du C.H."/>
            <person name="Zhou Y.H."/>
            <person name="Cheng J.X."/>
            <person name="Dai P.F."/>
            <person name="Guo W.B."/>
            <person name="Han X.H."/>
            <person name="Huang E.J."/>
            <person name="Li L.F."/>
            <person name="Wei W."/>
            <person name="Gao Y.C."/>
            <person name="Liu J.Z."/>
            <person name="Shao H.Z."/>
            <person name="Wang X."/>
            <person name="Wang C.C."/>
            <person name="Yang T.C."/>
            <person name="Huo Q.B."/>
            <person name="Li W."/>
            <person name="Chen H.Y."/>
            <person name="Chen S.E."/>
            <person name="Zhou L.G."/>
            <person name="Ni X.B."/>
            <person name="Tian J.H."/>
            <person name="Sheng Y."/>
            <person name="Liu T."/>
            <person name="Pan Y.S."/>
            <person name="Xia L.Y."/>
            <person name="Li J."/>
            <person name="Zhao F."/>
            <person name="Cao W.C."/>
        </authorList>
    </citation>
    <scope>NUCLEOTIDE SEQUENCE [LARGE SCALE GENOMIC DNA]</scope>
    <source>
        <strain evidence="1">Iper-2018</strain>
    </source>
</reference>
<protein>
    <submittedName>
        <fullName evidence="1">Uncharacterized protein</fullName>
    </submittedName>
</protein>
<name>A0AC60PWX7_IXOPE</name>
<gene>
    <name evidence="1" type="ORF">HPB47_027226</name>
</gene>